<accession>X0WG06</accession>
<proteinExistence type="predicted"/>
<dbReference type="AlphaFoldDB" id="X0WG06"/>
<protein>
    <submittedName>
        <fullName evidence="1">Uncharacterized protein</fullName>
    </submittedName>
</protein>
<name>X0WG06_9ZZZZ</name>
<feature type="non-terminal residue" evidence="1">
    <location>
        <position position="1"/>
    </location>
</feature>
<organism evidence="1">
    <name type="scientific">marine sediment metagenome</name>
    <dbReference type="NCBI Taxonomy" id="412755"/>
    <lineage>
        <taxon>unclassified sequences</taxon>
        <taxon>metagenomes</taxon>
        <taxon>ecological metagenomes</taxon>
    </lineage>
</organism>
<sequence length="161" mass="17421">GIESAVPTFDYGTMATLSAPVVQDASFTWGQLRGFQTMDTTIENTVDEIPDSNQLTGVRLSQADRIFRANGDMFTTSDGSTETYEWDETILLAAPVDAATWTIGEPQLTDTGLPFNAYRLNVKNLQVDSSSYGKTGSVTVANMETHATATAANDEFSLLFT</sequence>
<reference evidence="1" key="1">
    <citation type="journal article" date="2014" name="Front. Microbiol.">
        <title>High frequency of phylogenetically diverse reductive dehalogenase-homologous genes in deep subseafloor sedimentary metagenomes.</title>
        <authorList>
            <person name="Kawai M."/>
            <person name="Futagami T."/>
            <person name="Toyoda A."/>
            <person name="Takaki Y."/>
            <person name="Nishi S."/>
            <person name="Hori S."/>
            <person name="Arai W."/>
            <person name="Tsubouchi T."/>
            <person name="Morono Y."/>
            <person name="Uchiyama I."/>
            <person name="Ito T."/>
            <person name="Fujiyama A."/>
            <person name="Inagaki F."/>
            <person name="Takami H."/>
        </authorList>
    </citation>
    <scope>NUCLEOTIDE SEQUENCE</scope>
    <source>
        <strain evidence="1">Expedition CK06-06</strain>
    </source>
</reference>
<comment type="caution">
    <text evidence="1">The sequence shown here is derived from an EMBL/GenBank/DDBJ whole genome shotgun (WGS) entry which is preliminary data.</text>
</comment>
<dbReference type="EMBL" id="BARS01037071">
    <property type="protein sequence ID" value="GAG22117.1"/>
    <property type="molecule type" value="Genomic_DNA"/>
</dbReference>
<gene>
    <name evidence="1" type="ORF">S01H1_56882</name>
</gene>
<evidence type="ECO:0000313" key="1">
    <source>
        <dbReference type="EMBL" id="GAG22117.1"/>
    </source>
</evidence>